<dbReference type="CDD" id="cd18873">
    <property type="entry name" value="NUDIX_NadM_like"/>
    <property type="match status" value="1"/>
</dbReference>
<comment type="similarity">
    <text evidence="2">Belongs to the Nudix hydrolase family.</text>
</comment>
<evidence type="ECO:0000256" key="2">
    <source>
        <dbReference type="RuleBase" id="RU003476"/>
    </source>
</evidence>
<dbReference type="PANTHER" id="PTHR43736:SF4">
    <property type="entry name" value="SLR1690 PROTEIN"/>
    <property type="match status" value="1"/>
</dbReference>
<comment type="caution">
    <text evidence="4">The sequence shown here is derived from an EMBL/GenBank/DDBJ whole genome shotgun (WGS) entry which is preliminary data.</text>
</comment>
<dbReference type="PANTHER" id="PTHR43736">
    <property type="entry name" value="ADP-RIBOSE PYROPHOSPHATASE"/>
    <property type="match status" value="1"/>
</dbReference>
<dbReference type="RefSeq" id="WP_223928838.1">
    <property type="nucleotide sequence ID" value="NZ_BPTU01000001.1"/>
</dbReference>
<dbReference type="GO" id="GO:0016787">
    <property type="term" value="F:hydrolase activity"/>
    <property type="evidence" value="ECO:0007669"/>
    <property type="project" value="UniProtKB-KW"/>
</dbReference>
<organism evidence="4 5">
    <name type="scientific">Prevotella lacticifex</name>
    <dbReference type="NCBI Taxonomy" id="2854755"/>
    <lineage>
        <taxon>Bacteria</taxon>
        <taxon>Pseudomonadati</taxon>
        <taxon>Bacteroidota</taxon>
        <taxon>Bacteroidia</taxon>
        <taxon>Bacteroidales</taxon>
        <taxon>Prevotellaceae</taxon>
        <taxon>Prevotella</taxon>
    </lineage>
</organism>
<keyword evidence="1 2" id="KW-0378">Hydrolase</keyword>
<dbReference type="InterPro" id="IPR020476">
    <property type="entry name" value="Nudix_hydrolase"/>
</dbReference>
<dbReference type="PRINTS" id="PR00502">
    <property type="entry name" value="NUDIXFAMILY"/>
</dbReference>
<name>A0A9R1CAY4_9BACT</name>
<dbReference type="SUPFAM" id="SSF55811">
    <property type="entry name" value="Nudix"/>
    <property type="match status" value="1"/>
</dbReference>
<dbReference type="Proteomes" id="UP000825483">
    <property type="component" value="Unassembled WGS sequence"/>
</dbReference>
<reference evidence="4" key="1">
    <citation type="journal article" date="2022" name="Int. J. Syst. Evol. Microbiol.">
        <title>Prevotella lacticifex sp. nov., isolated from the rumen of cows.</title>
        <authorList>
            <person name="Shinkai T."/>
            <person name="Ikeyama N."/>
            <person name="Kumagai M."/>
            <person name="Ohmori H."/>
            <person name="Sakamoto M."/>
            <person name="Ohkuma M."/>
            <person name="Mitsumori M."/>
        </authorList>
    </citation>
    <scope>NUCLEOTIDE SEQUENCE</scope>
    <source>
        <strain evidence="4">R5076</strain>
    </source>
</reference>
<dbReference type="PROSITE" id="PS51462">
    <property type="entry name" value="NUDIX"/>
    <property type="match status" value="1"/>
</dbReference>
<evidence type="ECO:0000256" key="1">
    <source>
        <dbReference type="ARBA" id="ARBA00022801"/>
    </source>
</evidence>
<accession>A0A9R1CAY4</accession>
<feature type="domain" description="Nudix hydrolase" evidence="3">
    <location>
        <begin position="8"/>
        <end position="141"/>
    </location>
</feature>
<dbReference type="InterPro" id="IPR000086">
    <property type="entry name" value="NUDIX_hydrolase_dom"/>
</dbReference>
<evidence type="ECO:0000313" key="5">
    <source>
        <dbReference type="Proteomes" id="UP000825483"/>
    </source>
</evidence>
<dbReference type="EMBL" id="BPUB01000002">
    <property type="protein sequence ID" value="GJG59207.1"/>
    <property type="molecule type" value="Genomic_DNA"/>
</dbReference>
<dbReference type="AlphaFoldDB" id="A0A9R1CAY4"/>
<sequence>MYSYEYPRPALTADCIVFAHADDGIRVLLVERGNEPYKGCWAFPGGFMNMDETTAEAARRELREETGLDVGAIRQLGAYDRVDRDPRGRVITVAYMAIVDDAGDVCGGDDAHDARWFPLDSLPPLAFDHDKILADACRMAINPSTGQLKSMG</sequence>
<keyword evidence="5" id="KW-1185">Reference proteome</keyword>
<dbReference type="Gene3D" id="3.90.79.10">
    <property type="entry name" value="Nucleoside Triphosphate Pyrophosphohydrolase"/>
    <property type="match status" value="1"/>
</dbReference>
<dbReference type="PROSITE" id="PS00893">
    <property type="entry name" value="NUDIX_BOX"/>
    <property type="match status" value="1"/>
</dbReference>
<evidence type="ECO:0000313" key="4">
    <source>
        <dbReference type="EMBL" id="GJG59207.1"/>
    </source>
</evidence>
<evidence type="ECO:0000259" key="3">
    <source>
        <dbReference type="PROSITE" id="PS51462"/>
    </source>
</evidence>
<dbReference type="GeneID" id="72466756"/>
<proteinExistence type="inferred from homology"/>
<dbReference type="Pfam" id="PF00293">
    <property type="entry name" value="NUDIX"/>
    <property type="match status" value="1"/>
</dbReference>
<gene>
    <name evidence="4" type="ORF">PRLR5076_20580</name>
</gene>
<dbReference type="InterPro" id="IPR015797">
    <property type="entry name" value="NUDIX_hydrolase-like_dom_sf"/>
</dbReference>
<dbReference type="InterPro" id="IPR020084">
    <property type="entry name" value="NUDIX_hydrolase_CS"/>
</dbReference>
<protein>
    <recommendedName>
        <fullName evidence="3">Nudix hydrolase domain-containing protein</fullName>
    </recommendedName>
</protein>